<evidence type="ECO:0000313" key="1">
    <source>
        <dbReference type="EMBL" id="GJU09714.1"/>
    </source>
</evidence>
<accession>A0ABQ5JB17</accession>
<reference evidence="1" key="1">
    <citation type="journal article" date="2022" name="Int. J. Mol. Sci.">
        <title>Draft Genome of Tanacetum Coccineum: Genomic Comparison of Closely Related Tanacetum-Family Plants.</title>
        <authorList>
            <person name="Yamashiro T."/>
            <person name="Shiraishi A."/>
            <person name="Nakayama K."/>
            <person name="Satake H."/>
        </authorList>
    </citation>
    <scope>NUCLEOTIDE SEQUENCE</scope>
</reference>
<dbReference type="Proteomes" id="UP001151760">
    <property type="component" value="Unassembled WGS sequence"/>
</dbReference>
<keyword evidence="2" id="KW-1185">Reference proteome</keyword>
<reference evidence="1" key="2">
    <citation type="submission" date="2022-01" db="EMBL/GenBank/DDBJ databases">
        <authorList>
            <person name="Yamashiro T."/>
            <person name="Shiraishi A."/>
            <person name="Satake H."/>
            <person name="Nakayama K."/>
        </authorList>
    </citation>
    <scope>NUCLEOTIDE SEQUENCE</scope>
</reference>
<protein>
    <submittedName>
        <fullName evidence="1">Uncharacterized protein</fullName>
    </submittedName>
</protein>
<organism evidence="1 2">
    <name type="scientific">Tanacetum coccineum</name>
    <dbReference type="NCBI Taxonomy" id="301880"/>
    <lineage>
        <taxon>Eukaryota</taxon>
        <taxon>Viridiplantae</taxon>
        <taxon>Streptophyta</taxon>
        <taxon>Embryophyta</taxon>
        <taxon>Tracheophyta</taxon>
        <taxon>Spermatophyta</taxon>
        <taxon>Magnoliopsida</taxon>
        <taxon>eudicotyledons</taxon>
        <taxon>Gunneridae</taxon>
        <taxon>Pentapetalae</taxon>
        <taxon>asterids</taxon>
        <taxon>campanulids</taxon>
        <taxon>Asterales</taxon>
        <taxon>Asteraceae</taxon>
        <taxon>Asteroideae</taxon>
        <taxon>Anthemideae</taxon>
        <taxon>Anthemidinae</taxon>
        <taxon>Tanacetum</taxon>
    </lineage>
</organism>
<sequence length="90" mass="9650">MVAGGRVLGGGDGCDGDDVVRVGMTIVVDLWCGSGGGWPESGRNKVERRQKSIRRRGEKSLASENIKGETVGAWVCLYKGFKCLKEESGF</sequence>
<proteinExistence type="predicted"/>
<dbReference type="EMBL" id="BQNB010021753">
    <property type="protein sequence ID" value="GJU09714.1"/>
    <property type="molecule type" value="Genomic_DNA"/>
</dbReference>
<comment type="caution">
    <text evidence="1">The sequence shown here is derived from an EMBL/GenBank/DDBJ whole genome shotgun (WGS) entry which is preliminary data.</text>
</comment>
<gene>
    <name evidence="1" type="ORF">Tco_1132110</name>
</gene>
<evidence type="ECO:0000313" key="2">
    <source>
        <dbReference type="Proteomes" id="UP001151760"/>
    </source>
</evidence>
<name>A0ABQ5JB17_9ASTR</name>